<name>A0A378JU54_9GAMM</name>
<proteinExistence type="predicted"/>
<sequence length="45" mass="5207">MLIATYNDKLYQNGLCVVLLSGQIMPLTPKQEFIDFRLIFAFLVE</sequence>
<dbReference type="EMBL" id="UGNV01000006">
    <property type="protein sequence ID" value="STX55790.1"/>
    <property type="molecule type" value="Genomic_DNA"/>
</dbReference>
<accession>A0A378JU54</accession>
<evidence type="ECO:0000313" key="1">
    <source>
        <dbReference type="EMBL" id="STX55790.1"/>
    </source>
</evidence>
<organism evidence="1 2">
    <name type="scientific">Legionella beliardensis</name>
    <dbReference type="NCBI Taxonomy" id="91822"/>
    <lineage>
        <taxon>Bacteria</taxon>
        <taxon>Pseudomonadati</taxon>
        <taxon>Pseudomonadota</taxon>
        <taxon>Gammaproteobacteria</taxon>
        <taxon>Legionellales</taxon>
        <taxon>Legionellaceae</taxon>
        <taxon>Legionella</taxon>
    </lineage>
</organism>
<evidence type="ECO:0000313" key="2">
    <source>
        <dbReference type="Proteomes" id="UP000254968"/>
    </source>
</evidence>
<protein>
    <submittedName>
        <fullName evidence="1">Uncharacterized protein</fullName>
    </submittedName>
</protein>
<keyword evidence="2" id="KW-1185">Reference proteome</keyword>
<reference evidence="1 2" key="1">
    <citation type="submission" date="2018-06" db="EMBL/GenBank/DDBJ databases">
        <authorList>
            <consortium name="Pathogen Informatics"/>
            <person name="Doyle S."/>
        </authorList>
    </citation>
    <scope>NUCLEOTIDE SEQUENCE [LARGE SCALE GENOMIC DNA]</scope>
    <source>
        <strain evidence="1 2">NCTC13315</strain>
    </source>
</reference>
<gene>
    <name evidence="1" type="ORF">NCTC13315_03160</name>
</gene>
<dbReference type="AlphaFoldDB" id="A0A378JU54"/>
<dbReference type="Proteomes" id="UP000254968">
    <property type="component" value="Unassembled WGS sequence"/>
</dbReference>